<dbReference type="PANTHER" id="PTHR38436">
    <property type="entry name" value="POLYKETIDE CYCLASE SNOAL-LIKE DOMAIN"/>
    <property type="match status" value="1"/>
</dbReference>
<dbReference type="InterPro" id="IPR009959">
    <property type="entry name" value="Cyclase_SnoaL-like"/>
</dbReference>
<dbReference type="RefSeq" id="WP_277520431.1">
    <property type="nucleotide sequence ID" value="NZ_JAMQOT010000001.1"/>
</dbReference>
<dbReference type="Pfam" id="PF07366">
    <property type="entry name" value="SnoaL"/>
    <property type="match status" value="1"/>
</dbReference>
<protein>
    <submittedName>
        <fullName evidence="1">Ester cyclase</fullName>
    </submittedName>
</protein>
<dbReference type="SUPFAM" id="SSF54427">
    <property type="entry name" value="NTF2-like"/>
    <property type="match status" value="1"/>
</dbReference>
<accession>A0A9Q4KXB2</accession>
<reference evidence="1" key="1">
    <citation type="submission" date="2022-06" db="EMBL/GenBank/DDBJ databases">
        <title>Natrinema sp. a new haloarchaeum isolate from saline soil.</title>
        <authorList>
            <person name="Strakova D."/>
            <person name="Galisteo C."/>
            <person name="Sanchez-Porro C."/>
            <person name="Ventosa A."/>
        </authorList>
    </citation>
    <scope>NUCLEOTIDE SEQUENCE</scope>
    <source>
        <strain evidence="1">S1CR25-10</strain>
    </source>
</reference>
<dbReference type="GO" id="GO:0030638">
    <property type="term" value="P:polyketide metabolic process"/>
    <property type="evidence" value="ECO:0007669"/>
    <property type="project" value="InterPro"/>
</dbReference>
<evidence type="ECO:0000313" key="1">
    <source>
        <dbReference type="EMBL" id="MDF9744968.1"/>
    </source>
</evidence>
<evidence type="ECO:0000313" key="2">
    <source>
        <dbReference type="Proteomes" id="UP001154061"/>
    </source>
</evidence>
<dbReference type="EMBL" id="JAMQOT010000001">
    <property type="protein sequence ID" value="MDF9744968.1"/>
    <property type="molecule type" value="Genomic_DNA"/>
</dbReference>
<proteinExistence type="predicted"/>
<dbReference type="PANTHER" id="PTHR38436:SF1">
    <property type="entry name" value="ESTER CYCLASE"/>
    <property type="match status" value="1"/>
</dbReference>
<gene>
    <name evidence="1" type="ORF">NDI89_05135</name>
</gene>
<sequence>MATTTGDPKALVTEYAEIWNDQEFERFSDTVADSFTFTSPTSGTIRGRENVEAYARDVAAAFPDFEITVHEMLAGENLVMTESTISGTHEGAFDGIPATNETVEIRDMAKFVVEDGKLQDEHTFFDRHEFLGQLGLLEE</sequence>
<name>A0A9Q4KXB2_9EURY</name>
<dbReference type="AlphaFoldDB" id="A0A9Q4KXB2"/>
<dbReference type="InterPro" id="IPR032710">
    <property type="entry name" value="NTF2-like_dom_sf"/>
</dbReference>
<comment type="caution">
    <text evidence="1">The sequence shown here is derived from an EMBL/GenBank/DDBJ whole genome shotgun (WGS) entry which is preliminary data.</text>
</comment>
<organism evidence="1 2">
    <name type="scientific">Natrinema salsiterrestre</name>
    <dbReference type="NCBI Taxonomy" id="2950540"/>
    <lineage>
        <taxon>Archaea</taxon>
        <taxon>Methanobacteriati</taxon>
        <taxon>Methanobacteriota</taxon>
        <taxon>Stenosarchaea group</taxon>
        <taxon>Halobacteria</taxon>
        <taxon>Halobacteriales</taxon>
        <taxon>Natrialbaceae</taxon>
        <taxon>Natrinema</taxon>
    </lineage>
</organism>
<dbReference type="Gene3D" id="3.10.450.50">
    <property type="match status" value="1"/>
</dbReference>
<keyword evidence="2" id="KW-1185">Reference proteome</keyword>
<dbReference type="Proteomes" id="UP001154061">
    <property type="component" value="Unassembled WGS sequence"/>
</dbReference>